<evidence type="ECO:0000256" key="3">
    <source>
        <dbReference type="ARBA" id="ARBA00023014"/>
    </source>
</evidence>
<keyword evidence="1" id="KW-0479">Metal-binding</keyword>
<evidence type="ECO:0000313" key="5">
    <source>
        <dbReference type="EMBL" id="PSU99207.1"/>
    </source>
</evidence>
<dbReference type="AlphaFoldDB" id="A0A2T3KIV8"/>
<dbReference type="InterPro" id="IPR023753">
    <property type="entry name" value="FAD/NAD-binding_dom"/>
</dbReference>
<dbReference type="NCBIfam" id="NF009410">
    <property type="entry name" value="PRK12771.1"/>
    <property type="match status" value="1"/>
</dbReference>
<accession>A0A2T3KIV8</accession>
<name>A0A2T3KIV8_9GAMM</name>
<dbReference type="GO" id="GO:0051536">
    <property type="term" value="F:iron-sulfur cluster binding"/>
    <property type="evidence" value="ECO:0007669"/>
    <property type="project" value="UniProtKB-KW"/>
</dbReference>
<gene>
    <name evidence="5" type="ORF">C9J27_09575</name>
</gene>
<dbReference type="InterPro" id="IPR036188">
    <property type="entry name" value="FAD/NAD-bd_sf"/>
</dbReference>
<feature type="domain" description="4Fe-4S ferredoxin-type" evidence="4">
    <location>
        <begin position="511"/>
        <end position="540"/>
    </location>
</feature>
<sequence length="550" mass="60830">MYVKQIVRDSARLNSISIGPKPTKLPVYKDYLPPCNQSCPTGNDIQGFLALVREFEFKKAWQKLVINQPMPAIHGRVCYHPCELSCNRIHSDSPVSIQQVERMLGDLALDQHWSYPIIAEQTKNKVLIIGAGPAGLAAAYHLRLAGHQVEIRDANPQAGGMMNYGIPAYRLPRDILRQEIQMIADMGVKITLSHKVDNILEEKQQGQFDAVFIAIGAQIGRSLAIQIEDFGPILEATEYLNLVGNNQAPQLGARVAVLGGGNTAMDTARVAKRLGAEEVMVIFFSDRDHMTAHEFEAEEAEAEGIQIHWLRNLKSINGDELAVEVMEVDVNGDAQPTGKIETLHADAMVFAIGQDIEGQLFSDVDNIEVNHDGTVYVNEHMMTTYEGIFAGGDMISSSRSVTISTGHGKKAARNIDAWLRGGVYLSEEKHQVVTHDMLQLWYEIDSERNPIKETGVAERVKDFSEVVHGLTQDQAVYEATRCYSCGNCFECDGCYGACPEDGAILKLGKGNRYKFDYDKCTGCQACVNQCPCHAIEMTSAADIYCQSRKQ</sequence>
<evidence type="ECO:0000313" key="6">
    <source>
        <dbReference type="Proteomes" id="UP000241426"/>
    </source>
</evidence>
<evidence type="ECO:0000256" key="2">
    <source>
        <dbReference type="ARBA" id="ARBA00023004"/>
    </source>
</evidence>
<organism evidence="5 6">
    <name type="scientific">Photobacterium kishitanii</name>
    <dbReference type="NCBI Taxonomy" id="318456"/>
    <lineage>
        <taxon>Bacteria</taxon>
        <taxon>Pseudomonadati</taxon>
        <taxon>Pseudomonadota</taxon>
        <taxon>Gammaproteobacteria</taxon>
        <taxon>Vibrionales</taxon>
        <taxon>Vibrionaceae</taxon>
        <taxon>Photobacterium</taxon>
    </lineage>
</organism>
<dbReference type="PRINTS" id="PR00368">
    <property type="entry name" value="FADPNR"/>
</dbReference>
<dbReference type="PROSITE" id="PS00198">
    <property type="entry name" value="4FE4S_FER_1"/>
    <property type="match status" value="1"/>
</dbReference>
<dbReference type="GO" id="GO:0046872">
    <property type="term" value="F:metal ion binding"/>
    <property type="evidence" value="ECO:0007669"/>
    <property type="project" value="UniProtKB-KW"/>
</dbReference>
<comment type="caution">
    <text evidence="5">The sequence shown here is derived from an EMBL/GenBank/DDBJ whole genome shotgun (WGS) entry which is preliminary data.</text>
</comment>
<dbReference type="PRINTS" id="PR00469">
    <property type="entry name" value="PNDRDTASEII"/>
</dbReference>
<dbReference type="Gene3D" id="3.30.70.20">
    <property type="match status" value="1"/>
</dbReference>
<evidence type="ECO:0000256" key="1">
    <source>
        <dbReference type="ARBA" id="ARBA00022723"/>
    </source>
</evidence>
<evidence type="ECO:0000259" key="4">
    <source>
        <dbReference type="PROSITE" id="PS51379"/>
    </source>
</evidence>
<dbReference type="GO" id="GO:0016491">
    <property type="term" value="F:oxidoreductase activity"/>
    <property type="evidence" value="ECO:0007669"/>
    <property type="project" value="InterPro"/>
</dbReference>
<proteinExistence type="predicted"/>
<dbReference type="Proteomes" id="UP000241426">
    <property type="component" value="Unassembled WGS sequence"/>
</dbReference>
<reference evidence="5 6" key="1">
    <citation type="submission" date="2018-01" db="EMBL/GenBank/DDBJ databases">
        <title>Whole genome sequencing of Histamine producing bacteria.</title>
        <authorList>
            <person name="Butler K."/>
        </authorList>
    </citation>
    <scope>NUCLEOTIDE SEQUENCE [LARGE SCALE GENOMIC DNA]</scope>
    <source>
        <strain evidence="5 6">FS-7.2</strain>
    </source>
</reference>
<dbReference type="Pfam" id="PF00037">
    <property type="entry name" value="Fer4"/>
    <property type="match status" value="1"/>
</dbReference>
<dbReference type="Pfam" id="PF14691">
    <property type="entry name" value="Fer4_20"/>
    <property type="match status" value="1"/>
</dbReference>
<dbReference type="PANTHER" id="PTHR42783">
    <property type="entry name" value="GLUTAMATE SYNTHASE [NADPH] SMALL CHAIN"/>
    <property type="match status" value="1"/>
</dbReference>
<keyword evidence="2" id="KW-0408">Iron</keyword>
<dbReference type="EMBL" id="PYNF01000006">
    <property type="protein sequence ID" value="PSU99207.1"/>
    <property type="molecule type" value="Genomic_DNA"/>
</dbReference>
<dbReference type="PROSITE" id="PS51379">
    <property type="entry name" value="4FE4S_FER_2"/>
    <property type="match status" value="1"/>
</dbReference>
<dbReference type="Gene3D" id="1.10.1060.10">
    <property type="entry name" value="Alpha-helical ferredoxin"/>
    <property type="match status" value="1"/>
</dbReference>
<dbReference type="SUPFAM" id="SSF51971">
    <property type="entry name" value="Nucleotide-binding domain"/>
    <property type="match status" value="1"/>
</dbReference>
<dbReference type="InterPro" id="IPR028261">
    <property type="entry name" value="DPD_II"/>
</dbReference>
<dbReference type="RefSeq" id="WP_107289560.1">
    <property type="nucleotide sequence ID" value="NZ_PYNF01000006.1"/>
</dbReference>
<dbReference type="InterPro" id="IPR017900">
    <property type="entry name" value="4Fe4S_Fe_S_CS"/>
</dbReference>
<dbReference type="Pfam" id="PF07992">
    <property type="entry name" value="Pyr_redox_2"/>
    <property type="match status" value="1"/>
</dbReference>
<protein>
    <submittedName>
        <fullName evidence="5">Glutamate synthase</fullName>
    </submittedName>
</protein>
<dbReference type="PANTHER" id="PTHR42783:SF3">
    <property type="entry name" value="GLUTAMATE SYNTHASE [NADPH] SMALL CHAIN-RELATED"/>
    <property type="match status" value="1"/>
</dbReference>
<dbReference type="InterPro" id="IPR017896">
    <property type="entry name" value="4Fe4S_Fe-S-bd"/>
</dbReference>
<dbReference type="InterPro" id="IPR009051">
    <property type="entry name" value="Helical_ferredxn"/>
</dbReference>
<dbReference type="SUPFAM" id="SSF46548">
    <property type="entry name" value="alpha-helical ferredoxin"/>
    <property type="match status" value="2"/>
</dbReference>
<dbReference type="Gene3D" id="3.50.50.60">
    <property type="entry name" value="FAD/NAD(P)-binding domain"/>
    <property type="match status" value="2"/>
</dbReference>
<keyword evidence="3" id="KW-0411">Iron-sulfur</keyword>